<organism evidence="2 3">
    <name type="scientific">Saccharothrix xinjiangensis</name>
    <dbReference type="NCBI Taxonomy" id="204798"/>
    <lineage>
        <taxon>Bacteria</taxon>
        <taxon>Bacillati</taxon>
        <taxon>Actinomycetota</taxon>
        <taxon>Actinomycetes</taxon>
        <taxon>Pseudonocardiales</taxon>
        <taxon>Pseudonocardiaceae</taxon>
        <taxon>Saccharothrix</taxon>
    </lineage>
</organism>
<sequence length="120" mass="13646">MTTHRGRTLTLFWTDHQVVGRWCDGTELPPAPTTAPADRVAWLVDLIAEHRRTYPGARVRATNRPTWRPPHPPHPLALTPPPRSSPPQIHPQVIRSPLPPLHHHVTTTGHLKECWHHCPD</sequence>
<evidence type="ECO:0000256" key="1">
    <source>
        <dbReference type="SAM" id="MobiDB-lite"/>
    </source>
</evidence>
<gene>
    <name evidence="2" type="ORF">ACFPFM_02885</name>
</gene>
<protein>
    <submittedName>
        <fullName evidence="2">Uncharacterized protein</fullName>
    </submittedName>
</protein>
<name>A0ABV9XTE7_9PSEU</name>
<dbReference type="EMBL" id="JBHSJB010000003">
    <property type="protein sequence ID" value="MFC5052698.1"/>
    <property type="molecule type" value="Genomic_DNA"/>
</dbReference>
<keyword evidence="3" id="KW-1185">Reference proteome</keyword>
<comment type="caution">
    <text evidence="2">The sequence shown here is derived from an EMBL/GenBank/DDBJ whole genome shotgun (WGS) entry which is preliminary data.</text>
</comment>
<feature type="compositionally biased region" description="Pro residues" evidence="1">
    <location>
        <begin position="67"/>
        <end position="89"/>
    </location>
</feature>
<dbReference type="Proteomes" id="UP001595833">
    <property type="component" value="Unassembled WGS sequence"/>
</dbReference>
<evidence type="ECO:0000313" key="3">
    <source>
        <dbReference type="Proteomes" id="UP001595833"/>
    </source>
</evidence>
<reference evidence="3" key="1">
    <citation type="journal article" date="2019" name="Int. J. Syst. Evol. Microbiol.">
        <title>The Global Catalogue of Microorganisms (GCM) 10K type strain sequencing project: providing services to taxonomists for standard genome sequencing and annotation.</title>
        <authorList>
            <consortium name="The Broad Institute Genomics Platform"/>
            <consortium name="The Broad Institute Genome Sequencing Center for Infectious Disease"/>
            <person name="Wu L."/>
            <person name="Ma J."/>
        </authorList>
    </citation>
    <scope>NUCLEOTIDE SEQUENCE [LARGE SCALE GENOMIC DNA]</scope>
    <source>
        <strain evidence="3">KCTC 12848</strain>
    </source>
</reference>
<feature type="region of interest" description="Disordered" evidence="1">
    <location>
        <begin position="55"/>
        <end position="92"/>
    </location>
</feature>
<dbReference type="RefSeq" id="WP_344035206.1">
    <property type="nucleotide sequence ID" value="NZ_BAAAKE010000002.1"/>
</dbReference>
<evidence type="ECO:0000313" key="2">
    <source>
        <dbReference type="EMBL" id="MFC5052698.1"/>
    </source>
</evidence>
<proteinExistence type="predicted"/>
<accession>A0ABV9XTE7</accession>